<feature type="disulfide bond" evidence="1">
    <location>
        <begin position="177"/>
        <end position="194"/>
    </location>
</feature>
<organism evidence="5 6">
    <name type="scientific">Klebsormidium nitens</name>
    <name type="common">Green alga</name>
    <name type="synonym">Ulothrix nitens</name>
    <dbReference type="NCBI Taxonomy" id="105231"/>
    <lineage>
        <taxon>Eukaryota</taxon>
        <taxon>Viridiplantae</taxon>
        <taxon>Streptophyta</taxon>
        <taxon>Klebsormidiophyceae</taxon>
        <taxon>Klebsormidiales</taxon>
        <taxon>Klebsormidiaceae</taxon>
        <taxon>Klebsormidium</taxon>
    </lineage>
</organism>
<dbReference type="PROSITE" id="PS50026">
    <property type="entry name" value="EGF_3"/>
    <property type="match status" value="1"/>
</dbReference>
<keyword evidence="2" id="KW-1133">Transmembrane helix</keyword>
<gene>
    <name evidence="5" type="ORF">KFL_003290030</name>
</gene>
<keyword evidence="1" id="KW-0245">EGF-like domain</keyword>
<evidence type="ECO:0000256" key="3">
    <source>
        <dbReference type="SAM" id="SignalP"/>
    </source>
</evidence>
<sequence length="312" mass="31546">MGPNFAIAGLLLWCILVSQAEGALSQRLSGRSLRQAAAVAPAPAGEVCANGLHCPAYHTCDVSFAGADPVEEVYNCVCADLKCQTPTAIAAAPATGETCANRLVCAAPQRCDVTTIVTFDGGEESSYQCVCANGLATPDCQTPPSSLVPNSPPAAAPAPATGELCENGHVCPVHHRCDVSTVEVDGAEELVYQCTCANGYATPDCDPPPVPPTNVHPPAGAPAALISGTVTAAAVTATNPAENPAVPVDNKSGGLGVGAIFGIAVGSVALVSLLAAGGVFASKRRQQNSEAVEFQEFHRAHAVMDKPGDPPV</sequence>
<dbReference type="SMART" id="SM00181">
    <property type="entry name" value="EGF"/>
    <property type="match status" value="2"/>
</dbReference>
<evidence type="ECO:0000313" key="5">
    <source>
        <dbReference type="EMBL" id="GAQ87067.1"/>
    </source>
</evidence>
<comment type="caution">
    <text evidence="1">Lacks conserved residue(s) required for the propagation of feature annotation.</text>
</comment>
<feature type="transmembrane region" description="Helical" evidence="2">
    <location>
        <begin position="255"/>
        <end position="281"/>
    </location>
</feature>
<dbReference type="InterPro" id="IPR000742">
    <property type="entry name" value="EGF"/>
</dbReference>
<keyword evidence="3" id="KW-0732">Signal</keyword>
<evidence type="ECO:0000259" key="4">
    <source>
        <dbReference type="PROSITE" id="PS50026"/>
    </source>
</evidence>
<feature type="disulfide bond" evidence="1">
    <location>
        <begin position="196"/>
        <end position="205"/>
    </location>
</feature>
<evidence type="ECO:0000256" key="1">
    <source>
        <dbReference type="PROSITE-ProRule" id="PRU00076"/>
    </source>
</evidence>
<feature type="chain" id="PRO_5013073081" description="EGF-like domain-containing protein" evidence="3">
    <location>
        <begin position="23"/>
        <end position="312"/>
    </location>
</feature>
<feature type="signal peptide" evidence="3">
    <location>
        <begin position="1"/>
        <end position="22"/>
    </location>
</feature>
<keyword evidence="2" id="KW-0472">Membrane</keyword>
<keyword evidence="2" id="KW-0812">Transmembrane</keyword>
<protein>
    <recommendedName>
        <fullName evidence="4">EGF-like domain-containing protein</fullName>
    </recommendedName>
</protein>
<keyword evidence="6" id="KW-1185">Reference proteome</keyword>
<name>A0A1Y1IEC6_KLENI</name>
<dbReference type="AlphaFoldDB" id="A0A1Y1IEC6"/>
<proteinExistence type="predicted"/>
<dbReference type="EMBL" id="DF237278">
    <property type="protein sequence ID" value="GAQ87067.1"/>
    <property type="molecule type" value="Genomic_DNA"/>
</dbReference>
<keyword evidence="1" id="KW-1015">Disulfide bond</keyword>
<accession>A0A1Y1IEC6</accession>
<feature type="domain" description="EGF-like" evidence="4">
    <location>
        <begin position="167"/>
        <end position="206"/>
    </location>
</feature>
<evidence type="ECO:0000256" key="2">
    <source>
        <dbReference type="SAM" id="Phobius"/>
    </source>
</evidence>
<reference evidence="5 6" key="1">
    <citation type="journal article" date="2014" name="Nat. Commun.">
        <title>Klebsormidium flaccidum genome reveals primary factors for plant terrestrial adaptation.</title>
        <authorList>
            <person name="Hori K."/>
            <person name="Maruyama F."/>
            <person name="Fujisawa T."/>
            <person name="Togashi T."/>
            <person name="Yamamoto N."/>
            <person name="Seo M."/>
            <person name="Sato S."/>
            <person name="Yamada T."/>
            <person name="Mori H."/>
            <person name="Tajima N."/>
            <person name="Moriyama T."/>
            <person name="Ikeuchi M."/>
            <person name="Watanabe M."/>
            <person name="Wada H."/>
            <person name="Kobayashi K."/>
            <person name="Saito M."/>
            <person name="Masuda T."/>
            <person name="Sasaki-Sekimoto Y."/>
            <person name="Mashiguchi K."/>
            <person name="Awai K."/>
            <person name="Shimojima M."/>
            <person name="Masuda S."/>
            <person name="Iwai M."/>
            <person name="Nobusawa T."/>
            <person name="Narise T."/>
            <person name="Kondo S."/>
            <person name="Saito H."/>
            <person name="Sato R."/>
            <person name="Murakawa M."/>
            <person name="Ihara Y."/>
            <person name="Oshima-Yamada Y."/>
            <person name="Ohtaka K."/>
            <person name="Satoh M."/>
            <person name="Sonobe K."/>
            <person name="Ishii M."/>
            <person name="Ohtani R."/>
            <person name="Kanamori-Sato M."/>
            <person name="Honoki R."/>
            <person name="Miyazaki D."/>
            <person name="Mochizuki H."/>
            <person name="Umetsu J."/>
            <person name="Higashi K."/>
            <person name="Shibata D."/>
            <person name="Kamiya Y."/>
            <person name="Sato N."/>
            <person name="Nakamura Y."/>
            <person name="Tabata S."/>
            <person name="Ida S."/>
            <person name="Kurokawa K."/>
            <person name="Ohta H."/>
        </authorList>
    </citation>
    <scope>NUCLEOTIDE SEQUENCE [LARGE SCALE GENOMIC DNA]</scope>
    <source>
        <strain evidence="5 6">NIES-2285</strain>
    </source>
</reference>
<dbReference type="Proteomes" id="UP000054558">
    <property type="component" value="Unassembled WGS sequence"/>
</dbReference>
<evidence type="ECO:0000313" key="6">
    <source>
        <dbReference type="Proteomes" id="UP000054558"/>
    </source>
</evidence>
<dbReference type="PROSITE" id="PS01186">
    <property type="entry name" value="EGF_2"/>
    <property type="match status" value="1"/>
</dbReference>